<feature type="domain" description="Gfo/Idh/MocA-like oxidoreductase N-terminal" evidence="3">
    <location>
        <begin position="3"/>
        <end position="121"/>
    </location>
</feature>
<organism evidence="5 6">
    <name type="scientific">Cellulomonas phragmiteti</name>
    <dbReference type="NCBI Taxonomy" id="478780"/>
    <lineage>
        <taxon>Bacteria</taxon>
        <taxon>Bacillati</taxon>
        <taxon>Actinomycetota</taxon>
        <taxon>Actinomycetes</taxon>
        <taxon>Micrococcales</taxon>
        <taxon>Cellulomonadaceae</taxon>
        <taxon>Cellulomonas</taxon>
    </lineage>
</organism>
<evidence type="ECO:0000313" key="6">
    <source>
        <dbReference type="Proteomes" id="UP000614741"/>
    </source>
</evidence>
<dbReference type="InterPro" id="IPR055170">
    <property type="entry name" value="GFO_IDH_MocA-like_dom"/>
</dbReference>
<reference evidence="5 6" key="1">
    <citation type="submission" date="2021-01" db="EMBL/GenBank/DDBJ databases">
        <title>Whole genome shotgun sequence of Cellulomonas phragmiteti NBRC 110785.</title>
        <authorList>
            <person name="Komaki H."/>
            <person name="Tamura T."/>
        </authorList>
    </citation>
    <scope>NUCLEOTIDE SEQUENCE [LARGE SCALE GENOMIC DNA]</scope>
    <source>
        <strain evidence="5 6">NBRC 110785</strain>
    </source>
</reference>
<feature type="compositionally biased region" description="Low complexity" evidence="2">
    <location>
        <begin position="393"/>
        <end position="402"/>
    </location>
</feature>
<evidence type="ECO:0000256" key="2">
    <source>
        <dbReference type="SAM" id="MobiDB-lite"/>
    </source>
</evidence>
<dbReference type="Gene3D" id="3.30.360.10">
    <property type="entry name" value="Dihydrodipicolinate Reductase, domain 2"/>
    <property type="match status" value="1"/>
</dbReference>
<dbReference type="PANTHER" id="PTHR43249">
    <property type="entry name" value="UDP-N-ACETYL-2-AMINO-2-DEOXY-D-GLUCURONATE OXIDASE"/>
    <property type="match status" value="1"/>
</dbReference>
<evidence type="ECO:0000259" key="3">
    <source>
        <dbReference type="Pfam" id="PF01408"/>
    </source>
</evidence>
<dbReference type="Pfam" id="PF01408">
    <property type="entry name" value="GFO_IDH_MocA"/>
    <property type="match status" value="1"/>
</dbReference>
<dbReference type="Pfam" id="PF22725">
    <property type="entry name" value="GFO_IDH_MocA_C3"/>
    <property type="match status" value="1"/>
</dbReference>
<proteinExistence type="predicted"/>
<dbReference type="Proteomes" id="UP000614741">
    <property type="component" value="Unassembled WGS sequence"/>
</dbReference>
<evidence type="ECO:0000313" key="5">
    <source>
        <dbReference type="EMBL" id="GIG41029.1"/>
    </source>
</evidence>
<dbReference type="EMBL" id="BONP01000018">
    <property type="protein sequence ID" value="GIG41029.1"/>
    <property type="molecule type" value="Genomic_DNA"/>
</dbReference>
<evidence type="ECO:0000256" key="1">
    <source>
        <dbReference type="ARBA" id="ARBA00023027"/>
    </source>
</evidence>
<sequence length="402" mass="42652">MLTIGVVGTGGIASAHLAGYAAFPQQCRVVALHDAVASRAHDTRSAHGLDGADVVGWEELLARQDVDLVSVCTPPSTHRHLTVDLLRSGKNVLVEKPMAPSVADCDAMLAAAHEAGKQLGVVAQNRFRDDLAVVKETIDSGLLGPVAHVRVDSAWWRGTPYYDLDWRGTWRSEGGGPTLNHAIHHVDLLLWMLGAPERVTAVMTNAWHDNSEVEDLSVALLEWERTIATLTASVVHHGEEQAFAVQGRDAAVAQPWSVRAEAAQPNGFPARGGDAGLVASIEQLAADRAPLAHEGHAGQIGDLLAALVQGRAPAITGEDGRRTVEVVTAVYQAAIERRPVDLPLDPASPWYTGEALLARAPRYHEKTRAVASQEGVISLGGSPGPVGPPAPTAPTTTQERTR</sequence>
<gene>
    <name evidence="5" type="ORF">Cph01nite_27910</name>
</gene>
<name>A0ABQ4DNV7_9CELL</name>
<dbReference type="SUPFAM" id="SSF55347">
    <property type="entry name" value="Glyceraldehyde-3-phosphate dehydrogenase-like, C-terminal domain"/>
    <property type="match status" value="1"/>
</dbReference>
<feature type="region of interest" description="Disordered" evidence="2">
    <location>
        <begin position="371"/>
        <end position="402"/>
    </location>
</feature>
<evidence type="ECO:0000259" key="4">
    <source>
        <dbReference type="Pfam" id="PF22725"/>
    </source>
</evidence>
<keyword evidence="1" id="KW-0520">NAD</keyword>
<dbReference type="InterPro" id="IPR052515">
    <property type="entry name" value="Gfo/Idh/MocA_Oxidoreductase"/>
</dbReference>
<dbReference type="SUPFAM" id="SSF51735">
    <property type="entry name" value="NAD(P)-binding Rossmann-fold domains"/>
    <property type="match status" value="1"/>
</dbReference>
<comment type="caution">
    <text evidence="5">The sequence shown here is derived from an EMBL/GenBank/DDBJ whole genome shotgun (WGS) entry which is preliminary data.</text>
</comment>
<protein>
    <submittedName>
        <fullName evidence="5">Oxidoreductase</fullName>
    </submittedName>
</protein>
<dbReference type="InterPro" id="IPR036291">
    <property type="entry name" value="NAD(P)-bd_dom_sf"/>
</dbReference>
<dbReference type="RefSeq" id="WP_203675245.1">
    <property type="nucleotide sequence ID" value="NZ_BONP01000018.1"/>
</dbReference>
<dbReference type="InterPro" id="IPR000683">
    <property type="entry name" value="Gfo/Idh/MocA-like_OxRdtase_N"/>
</dbReference>
<dbReference type="PANTHER" id="PTHR43249:SF1">
    <property type="entry name" value="D-GLUCOSIDE 3-DEHYDROGENASE"/>
    <property type="match status" value="1"/>
</dbReference>
<accession>A0ABQ4DNV7</accession>
<keyword evidence="6" id="KW-1185">Reference proteome</keyword>
<feature type="domain" description="GFO/IDH/MocA-like oxidoreductase" evidence="4">
    <location>
        <begin position="134"/>
        <end position="251"/>
    </location>
</feature>
<dbReference type="Gene3D" id="3.40.50.720">
    <property type="entry name" value="NAD(P)-binding Rossmann-like Domain"/>
    <property type="match status" value="1"/>
</dbReference>